<dbReference type="InterPro" id="IPR010359">
    <property type="entry name" value="IrrE_HExxH"/>
</dbReference>
<name>A0A6P0HCG9_9ACTN</name>
<dbReference type="InterPro" id="IPR052345">
    <property type="entry name" value="Rad_response_metalloprotease"/>
</dbReference>
<dbReference type="Gene3D" id="1.10.260.40">
    <property type="entry name" value="lambda repressor-like DNA-binding domains"/>
    <property type="match status" value="1"/>
</dbReference>
<feature type="domain" description="HTH cro/C1-type" evidence="2">
    <location>
        <begin position="27"/>
        <end position="81"/>
    </location>
</feature>
<proteinExistence type="inferred from homology"/>
<sequence>MDFDAARRRATERRAAGVAVDFDPSRLALARRLAAYPRARLARELDITPTAVGQFEKGQARPSLPVLTGMAEVLGVPVDFFRAGQPIASLPASAAHFRSLRATTAMEREQALAFGELVLSVFAAVELSVDLPEVSLPALAFSGDLDEAAVAEAAHQARRGMGIASGPVPHVIRLLESHGVAVARLESASEHVDAFSHQQAVHPRSGGALDARPLVLLAPGDSDKARDKARDRFTAAHELGHLLMHHDTEPGSRLAENQANDFAAEFLAPASEIGSSLPTRLDWVRLQELKHRWGMSLKALLMRAHKLGRLTDHSYRRGMQQLSAWGLPEPGALGDSEQPVLLPRAVSLLGGEAVLPRIAEDAGMPLSEVRRVWLATGGADERPRVQLLP</sequence>
<dbReference type="PROSITE" id="PS50943">
    <property type="entry name" value="HTH_CROC1"/>
    <property type="match status" value="1"/>
</dbReference>
<comment type="similarity">
    <text evidence="1">Belongs to the short-chain fatty acyl-CoA assimilation regulator (ScfR) family.</text>
</comment>
<evidence type="ECO:0000259" key="2">
    <source>
        <dbReference type="PROSITE" id="PS50943"/>
    </source>
</evidence>
<evidence type="ECO:0000313" key="3">
    <source>
        <dbReference type="EMBL" id="NEK96612.1"/>
    </source>
</evidence>
<evidence type="ECO:0000313" key="5">
    <source>
        <dbReference type="Proteomes" id="UP000468828"/>
    </source>
</evidence>
<organism evidence="4 6">
    <name type="scientific">Modestobacter muralis</name>
    <dbReference type="NCBI Taxonomy" id="1608614"/>
    <lineage>
        <taxon>Bacteria</taxon>
        <taxon>Bacillati</taxon>
        <taxon>Actinomycetota</taxon>
        <taxon>Actinomycetes</taxon>
        <taxon>Geodermatophilales</taxon>
        <taxon>Geodermatophilaceae</taxon>
        <taxon>Modestobacter</taxon>
    </lineage>
</organism>
<reference evidence="3 5" key="1">
    <citation type="submission" date="2020-01" db="EMBL/GenBank/DDBJ databases">
        <title>the WGS Modestobacter muralis CPCC 204518.</title>
        <authorList>
            <person name="Jiang Z."/>
        </authorList>
    </citation>
    <scope>NUCLEOTIDE SEQUENCE [LARGE SCALE GENOMIC DNA]</scope>
    <source>
        <strain evidence="3 5">DSM 100205</strain>
    </source>
</reference>
<dbReference type="Pfam" id="PF01381">
    <property type="entry name" value="HTH_3"/>
    <property type="match status" value="1"/>
</dbReference>
<gene>
    <name evidence="4" type="ORF">G3R41_21750</name>
    <name evidence="3" type="ORF">GCU67_20935</name>
</gene>
<dbReference type="EMBL" id="JAAGWB010000073">
    <property type="protein sequence ID" value="NEN53531.1"/>
    <property type="molecule type" value="Genomic_DNA"/>
</dbReference>
<keyword evidence="5" id="KW-1185">Reference proteome</keyword>
<dbReference type="Proteomes" id="UP000471152">
    <property type="component" value="Unassembled WGS sequence"/>
</dbReference>
<dbReference type="SMART" id="SM00530">
    <property type="entry name" value="HTH_XRE"/>
    <property type="match status" value="1"/>
</dbReference>
<dbReference type="PANTHER" id="PTHR43236">
    <property type="entry name" value="ANTITOXIN HIGA1"/>
    <property type="match status" value="1"/>
</dbReference>
<accession>A0A6P0HCG9</accession>
<dbReference type="GO" id="GO:0003677">
    <property type="term" value="F:DNA binding"/>
    <property type="evidence" value="ECO:0007669"/>
    <property type="project" value="InterPro"/>
</dbReference>
<reference evidence="4 6" key="2">
    <citation type="submission" date="2020-02" db="EMBL/GenBank/DDBJ databases">
        <title>The WGS of Modestobacter muralis DSM 100205.</title>
        <authorList>
            <person name="Jiang Z."/>
        </authorList>
    </citation>
    <scope>NUCLEOTIDE SEQUENCE [LARGE SCALE GENOMIC DNA]</scope>
    <source>
        <strain evidence="4 6">DSM 100205</strain>
    </source>
</reference>
<dbReference type="SUPFAM" id="SSF47413">
    <property type="entry name" value="lambda repressor-like DNA-binding domains"/>
    <property type="match status" value="1"/>
</dbReference>
<protein>
    <submittedName>
        <fullName evidence="4">ImmA/IrrE family metallo-endopeptidase</fullName>
    </submittedName>
</protein>
<dbReference type="CDD" id="cd00093">
    <property type="entry name" value="HTH_XRE"/>
    <property type="match status" value="1"/>
</dbReference>
<dbReference type="Pfam" id="PF06114">
    <property type="entry name" value="Peptidase_M78"/>
    <property type="match status" value="1"/>
</dbReference>
<dbReference type="Gene3D" id="1.10.10.2910">
    <property type="match status" value="1"/>
</dbReference>
<dbReference type="PANTHER" id="PTHR43236:SF1">
    <property type="entry name" value="BLL7220 PROTEIN"/>
    <property type="match status" value="1"/>
</dbReference>
<comment type="caution">
    <text evidence="4">The sequence shown here is derived from an EMBL/GenBank/DDBJ whole genome shotgun (WGS) entry which is preliminary data.</text>
</comment>
<dbReference type="EMBL" id="JAAGWH010000069">
    <property type="protein sequence ID" value="NEK96612.1"/>
    <property type="molecule type" value="Genomic_DNA"/>
</dbReference>
<dbReference type="Proteomes" id="UP000468828">
    <property type="component" value="Unassembled WGS sequence"/>
</dbReference>
<evidence type="ECO:0000256" key="1">
    <source>
        <dbReference type="ARBA" id="ARBA00007227"/>
    </source>
</evidence>
<evidence type="ECO:0000313" key="6">
    <source>
        <dbReference type="Proteomes" id="UP000471152"/>
    </source>
</evidence>
<dbReference type="InterPro" id="IPR001387">
    <property type="entry name" value="Cro/C1-type_HTH"/>
</dbReference>
<dbReference type="AlphaFoldDB" id="A0A6P0HCG9"/>
<dbReference type="InterPro" id="IPR010982">
    <property type="entry name" value="Lambda_DNA-bd_dom_sf"/>
</dbReference>
<evidence type="ECO:0000313" key="4">
    <source>
        <dbReference type="EMBL" id="NEN53531.1"/>
    </source>
</evidence>